<dbReference type="InterPro" id="IPR050361">
    <property type="entry name" value="MPP/UQCRC_Complex"/>
</dbReference>
<accession>A0ABR1EBV4</accession>
<sequence length="427" mass="44754">MLSRQSVRCAHAAAARASASTKGEQVTKLTSGLTVASVDHHGPISQLVLLFRAGSRYEGPNQHGLVHHLRNSVGTDSAQYPGLSLIWSSAVSGGHVNAFSTRDVYGVSLALPRDETSVGISILGHIAQPAFKPWEVEDITPTLKVDSAYRQAYDVAYEDLHRAAYRNGSLARSVYAPSTTIGKISYKALADFAAKHLTTGQAVLYGLNIEHDRMVQYGESHAPLNNGQKVDATPSPYKGGEWRRPSGGSLAHVLLAGEGAPLSNAKAMAVQAVLLSALGRSSAVQFSGSPGHSAVSKAVAGNGAVSAFQASYHDSGLAGVYLVADSTHIAKAVNSAASAIKNFKCSDLEAAKRCATNELLRASAHTYPTAIERATQILAGLTSDGAIVEAIQQVTASDVEAAAKKISSKFSLSCYGNIDEVPYVDTL</sequence>
<dbReference type="PANTHER" id="PTHR11851:SF226">
    <property type="entry name" value="CYTOCHROME B-C1 COMPLEX SUBUNIT 2, MITOCHONDRIAL"/>
    <property type="match status" value="1"/>
</dbReference>
<evidence type="ECO:0008006" key="5">
    <source>
        <dbReference type="Google" id="ProtNLM"/>
    </source>
</evidence>
<dbReference type="InterPro" id="IPR007863">
    <property type="entry name" value="Peptidase_M16_C"/>
</dbReference>
<dbReference type="Pfam" id="PF05193">
    <property type="entry name" value="Peptidase_M16_C"/>
    <property type="match status" value="1"/>
</dbReference>
<dbReference type="EMBL" id="JAVFWL010000006">
    <property type="protein sequence ID" value="KAK6760164.1"/>
    <property type="molecule type" value="Genomic_DNA"/>
</dbReference>
<proteinExistence type="predicted"/>
<dbReference type="Gene3D" id="3.30.830.10">
    <property type="entry name" value="Metalloenzyme, LuxS/M16 peptidase-like"/>
    <property type="match status" value="2"/>
</dbReference>
<evidence type="ECO:0000313" key="4">
    <source>
        <dbReference type="Proteomes" id="UP001303046"/>
    </source>
</evidence>
<gene>
    <name evidence="3" type="primary">Necator_chrX.g21763</name>
    <name evidence="3" type="ORF">RB195_021602</name>
</gene>
<organism evidence="3 4">
    <name type="scientific">Necator americanus</name>
    <name type="common">Human hookworm</name>
    <dbReference type="NCBI Taxonomy" id="51031"/>
    <lineage>
        <taxon>Eukaryota</taxon>
        <taxon>Metazoa</taxon>
        <taxon>Ecdysozoa</taxon>
        <taxon>Nematoda</taxon>
        <taxon>Chromadorea</taxon>
        <taxon>Rhabditida</taxon>
        <taxon>Rhabditina</taxon>
        <taxon>Rhabditomorpha</taxon>
        <taxon>Strongyloidea</taxon>
        <taxon>Ancylostomatidae</taxon>
        <taxon>Bunostominae</taxon>
        <taxon>Necator</taxon>
    </lineage>
</organism>
<name>A0ABR1EBV4_NECAM</name>
<dbReference type="Pfam" id="PF00675">
    <property type="entry name" value="Peptidase_M16"/>
    <property type="match status" value="1"/>
</dbReference>
<dbReference type="SUPFAM" id="SSF63411">
    <property type="entry name" value="LuxS/MPP-like metallohydrolase"/>
    <property type="match status" value="2"/>
</dbReference>
<dbReference type="Proteomes" id="UP001303046">
    <property type="component" value="Unassembled WGS sequence"/>
</dbReference>
<dbReference type="InterPro" id="IPR011249">
    <property type="entry name" value="Metalloenz_LuxS/M16"/>
</dbReference>
<protein>
    <recommendedName>
        <fullName evidence="5">Peptidase M16 inactive domain protein</fullName>
    </recommendedName>
</protein>
<reference evidence="3 4" key="1">
    <citation type="submission" date="2023-08" db="EMBL/GenBank/DDBJ databases">
        <title>A Necator americanus chromosomal reference genome.</title>
        <authorList>
            <person name="Ilik V."/>
            <person name="Petrzelkova K.J."/>
            <person name="Pardy F."/>
            <person name="Fuh T."/>
            <person name="Niatou-Singa F.S."/>
            <person name="Gouil Q."/>
            <person name="Baker L."/>
            <person name="Ritchie M.E."/>
            <person name="Jex A.R."/>
            <person name="Gazzola D."/>
            <person name="Li H."/>
            <person name="Toshio Fujiwara R."/>
            <person name="Zhan B."/>
            <person name="Aroian R.V."/>
            <person name="Pafco B."/>
            <person name="Schwarz E.M."/>
        </authorList>
    </citation>
    <scope>NUCLEOTIDE SEQUENCE [LARGE SCALE GENOMIC DNA]</scope>
    <source>
        <strain evidence="3 4">Aroian</strain>
        <tissue evidence="3">Whole animal</tissue>
    </source>
</reference>
<dbReference type="InterPro" id="IPR011765">
    <property type="entry name" value="Pept_M16_N"/>
</dbReference>
<evidence type="ECO:0000259" key="1">
    <source>
        <dbReference type="Pfam" id="PF00675"/>
    </source>
</evidence>
<comment type="caution">
    <text evidence="3">The sequence shown here is derived from an EMBL/GenBank/DDBJ whole genome shotgun (WGS) entry which is preliminary data.</text>
</comment>
<feature type="domain" description="Peptidase M16 N-terminal" evidence="1">
    <location>
        <begin position="35"/>
        <end position="177"/>
    </location>
</feature>
<evidence type="ECO:0000313" key="3">
    <source>
        <dbReference type="EMBL" id="KAK6760164.1"/>
    </source>
</evidence>
<feature type="domain" description="Peptidase M16 C-terminal" evidence="2">
    <location>
        <begin position="183"/>
        <end position="345"/>
    </location>
</feature>
<keyword evidence="4" id="KW-1185">Reference proteome</keyword>
<dbReference type="PANTHER" id="PTHR11851">
    <property type="entry name" value="METALLOPROTEASE"/>
    <property type="match status" value="1"/>
</dbReference>
<evidence type="ECO:0000259" key="2">
    <source>
        <dbReference type="Pfam" id="PF05193"/>
    </source>
</evidence>